<keyword evidence="4" id="KW-1185">Reference proteome</keyword>
<dbReference type="GeneID" id="26238298"/>
<dbReference type="Proteomes" id="UP000510686">
    <property type="component" value="Chromosome 1"/>
</dbReference>
<dbReference type="KEGG" id="mbrn:26238298"/>
<evidence type="ECO:0000256" key="2">
    <source>
        <dbReference type="SAM" id="SignalP"/>
    </source>
</evidence>
<name>A0A7D5URJ4_9HYPO</name>
<feature type="compositionally biased region" description="Gly residues" evidence="1">
    <location>
        <begin position="398"/>
        <end position="410"/>
    </location>
</feature>
<evidence type="ECO:0000313" key="4">
    <source>
        <dbReference type="Proteomes" id="UP000510686"/>
    </source>
</evidence>
<dbReference type="OrthoDB" id="4941191at2759"/>
<dbReference type="Gene3D" id="3.40.390.10">
    <property type="entry name" value="Collagenase (Catalytic Domain)"/>
    <property type="match status" value="1"/>
</dbReference>
<feature type="region of interest" description="Disordered" evidence="1">
    <location>
        <begin position="297"/>
        <end position="321"/>
    </location>
</feature>
<dbReference type="SUPFAM" id="SSF55486">
    <property type="entry name" value="Metalloproteases ('zincins'), catalytic domain"/>
    <property type="match status" value="1"/>
</dbReference>
<reference evidence="3 4" key="1">
    <citation type="submission" date="2020-07" db="EMBL/GenBank/DDBJ databases">
        <title>Telomere length de novo assembly of all 7 chromosomes of the fungus, Metarhizium brunneum, using a novel assembly pipeline.</title>
        <authorList>
            <person name="Saud z."/>
            <person name="Kortsinoglou A."/>
            <person name="Kouvelis V.N."/>
            <person name="Butt T.M."/>
        </authorList>
    </citation>
    <scope>NUCLEOTIDE SEQUENCE [LARGE SCALE GENOMIC DNA]</scope>
    <source>
        <strain evidence="3 4">4556</strain>
    </source>
</reference>
<feature type="compositionally biased region" description="Gly residues" evidence="1">
    <location>
        <begin position="191"/>
        <end position="205"/>
    </location>
</feature>
<dbReference type="RefSeq" id="XP_014548854.1">
    <property type="nucleotide sequence ID" value="XM_014693368.1"/>
</dbReference>
<feature type="compositionally biased region" description="Gly residues" evidence="1">
    <location>
        <begin position="372"/>
        <end position="383"/>
    </location>
</feature>
<dbReference type="AlphaFoldDB" id="A0A7D5URJ4"/>
<protein>
    <recommendedName>
        <fullName evidence="5">Peptidase M43 pregnancy-associated plasma-A domain-containing protein</fullName>
    </recommendedName>
</protein>
<evidence type="ECO:0000256" key="1">
    <source>
        <dbReference type="SAM" id="MobiDB-lite"/>
    </source>
</evidence>
<dbReference type="GO" id="GO:0008237">
    <property type="term" value="F:metallopeptidase activity"/>
    <property type="evidence" value="ECO:0007669"/>
    <property type="project" value="InterPro"/>
</dbReference>
<evidence type="ECO:0000313" key="3">
    <source>
        <dbReference type="EMBL" id="QLI64998.1"/>
    </source>
</evidence>
<feature type="chain" id="PRO_5029021411" description="Peptidase M43 pregnancy-associated plasma-A domain-containing protein" evidence="2">
    <location>
        <begin position="19"/>
        <end position="511"/>
    </location>
</feature>
<dbReference type="InterPro" id="IPR024079">
    <property type="entry name" value="MetalloPept_cat_dom_sf"/>
</dbReference>
<evidence type="ECO:0008006" key="5">
    <source>
        <dbReference type="Google" id="ProtNLM"/>
    </source>
</evidence>
<gene>
    <name evidence="3" type="ORF">G6M90_00g016760</name>
</gene>
<dbReference type="EMBL" id="CP058932">
    <property type="protein sequence ID" value="QLI64998.1"/>
    <property type="molecule type" value="Genomic_DNA"/>
</dbReference>
<accession>A0A7D5URJ4</accession>
<keyword evidence="2" id="KW-0732">Signal</keyword>
<feature type="signal peptide" evidence="2">
    <location>
        <begin position="1"/>
        <end position="18"/>
    </location>
</feature>
<proteinExistence type="predicted"/>
<feature type="region of interest" description="Disordered" evidence="1">
    <location>
        <begin position="335"/>
        <end position="425"/>
    </location>
</feature>
<feature type="region of interest" description="Disordered" evidence="1">
    <location>
        <begin position="183"/>
        <end position="205"/>
    </location>
</feature>
<sequence length="511" mass="52627">MVMLPLLVSGLMAAVSVAGPMDMRAVGHHCATRSPLEERGLFARQRPQQSPLPDDGQEINLGFVLHFCCGGGSQCPSDSVAEKAVEDMNGLFANGKIKFNLQNVSRIADPLCISGVRDNKAMDQLKSRVHQGNTTTLNIVYVPTNSGAGTKGMCIVPSPDTNISKGIGDVDGCVVAMDTLPEGNSSNGVNSGNGGNGRLQGNNGSGGRLGGLFGRLFSRQDGGVGGVGEVGGGGSAHISGALATSVHETGHWLGELHANGGGDVAGTENVMVPWSTFERQYSFSADQFQRMRQTALARVKDKDTPVANKTDTGPVDGGVNTPPHPPFGNGDDVVNTGGQGNPVRPTNPGFDPIGNGDNIVNTHPQPHPPFGNGNGGDNTGGQGNPVRPTNPGFNPFGNGNGGDNTGGQGNPVGPINPDFHPGSGRPATGNYADFWAYVKQILGDRRVSGFEVSRIGARAEPGAEADASGLVHIARREGAEAEADASGLVHIARRDDAGEPDGSGLVHIARK</sequence>
<organism evidence="3 4">
    <name type="scientific">Metarhizium brunneum</name>
    <dbReference type="NCBI Taxonomy" id="500148"/>
    <lineage>
        <taxon>Eukaryota</taxon>
        <taxon>Fungi</taxon>
        <taxon>Dikarya</taxon>
        <taxon>Ascomycota</taxon>
        <taxon>Pezizomycotina</taxon>
        <taxon>Sordariomycetes</taxon>
        <taxon>Hypocreomycetidae</taxon>
        <taxon>Hypocreales</taxon>
        <taxon>Clavicipitaceae</taxon>
        <taxon>Metarhizium</taxon>
    </lineage>
</organism>